<feature type="domain" description="Carbohydrate kinase PfkB" evidence="7">
    <location>
        <begin position="5"/>
        <end position="305"/>
    </location>
</feature>
<evidence type="ECO:0000256" key="1">
    <source>
        <dbReference type="ARBA" id="ARBA00010688"/>
    </source>
</evidence>
<comment type="similarity">
    <text evidence="1 6">Belongs to the carbohydrate kinase PfkB family.</text>
</comment>
<sequence length="314" mass="33687">MKNGVISLGEALIDFIPMDASNTTYQKSPGGAPANVAVGAARLGVPVHFLGKVGNDVLGTFLKETLTDYGVHTDAMTLTDEARTGAVFVTLADNGERSFDFYIQPSADTFLSEQELSDELFQTNKILHLGSISLIREPAKSATIAAVKKAKESGMMISYDPNLRLNLWDSEKQAREAIISMLPEADVLKISEEELTFLTGETDVEAGVKKLASYHIPLIFITLGGEGSYAFVGKETIRIPAMKVQAVDTTGAGDAFVSGILYHLNEYKKELSHLTIHEAAEMGRFASVSGGLAASVKGAMTALPTLQQVKKQLS</sequence>
<dbReference type="NCBIfam" id="NF006957">
    <property type="entry name" value="PRK09434.1"/>
    <property type="match status" value="1"/>
</dbReference>
<dbReference type="OrthoDB" id="9813569at2"/>
<accession>A0A0M0L942</accession>
<dbReference type="PATRIC" id="fig|284581.3.peg.4548"/>
<dbReference type="AlphaFoldDB" id="A0A0M0L942"/>
<gene>
    <name evidence="8" type="ORF">AMD01_05775</name>
</gene>
<evidence type="ECO:0000256" key="3">
    <source>
        <dbReference type="ARBA" id="ARBA00022741"/>
    </source>
</evidence>
<evidence type="ECO:0000256" key="4">
    <source>
        <dbReference type="ARBA" id="ARBA00022777"/>
    </source>
</evidence>
<dbReference type="InterPro" id="IPR050306">
    <property type="entry name" value="PfkB_Carbo_kinase"/>
</dbReference>
<evidence type="ECO:0000313" key="9">
    <source>
        <dbReference type="Proteomes" id="UP000037558"/>
    </source>
</evidence>
<keyword evidence="3" id="KW-0547">Nucleotide-binding</keyword>
<dbReference type="SUPFAM" id="SSF53613">
    <property type="entry name" value="Ribokinase-like"/>
    <property type="match status" value="1"/>
</dbReference>
<dbReference type="PANTHER" id="PTHR43085">
    <property type="entry name" value="HEXOKINASE FAMILY MEMBER"/>
    <property type="match status" value="1"/>
</dbReference>
<evidence type="ECO:0000256" key="5">
    <source>
        <dbReference type="ARBA" id="ARBA00022840"/>
    </source>
</evidence>
<comment type="caution">
    <text evidence="8">The sequence shown here is derived from an EMBL/GenBank/DDBJ whole genome shotgun (WGS) entry which is preliminary data.</text>
</comment>
<dbReference type="Gene3D" id="3.40.1190.20">
    <property type="match status" value="1"/>
</dbReference>
<dbReference type="GO" id="GO:0005524">
    <property type="term" value="F:ATP binding"/>
    <property type="evidence" value="ECO:0007669"/>
    <property type="project" value="UniProtKB-KW"/>
</dbReference>
<dbReference type="InterPro" id="IPR029056">
    <property type="entry name" value="Ribokinase-like"/>
</dbReference>
<dbReference type="InterPro" id="IPR002173">
    <property type="entry name" value="Carboh/pur_kinase_PfkB_CS"/>
</dbReference>
<proteinExistence type="inferred from homology"/>
<keyword evidence="9" id="KW-1185">Reference proteome</keyword>
<evidence type="ECO:0000256" key="2">
    <source>
        <dbReference type="ARBA" id="ARBA00022679"/>
    </source>
</evidence>
<evidence type="ECO:0000313" key="8">
    <source>
        <dbReference type="EMBL" id="KOO47549.1"/>
    </source>
</evidence>
<dbReference type="PANTHER" id="PTHR43085:SF1">
    <property type="entry name" value="PSEUDOURIDINE KINASE-RELATED"/>
    <property type="match status" value="1"/>
</dbReference>
<dbReference type="Pfam" id="PF00294">
    <property type="entry name" value="PfkB"/>
    <property type="match status" value="1"/>
</dbReference>
<keyword evidence="2 6" id="KW-0808">Transferase</keyword>
<reference evidence="9" key="1">
    <citation type="submission" date="2015-08" db="EMBL/GenBank/DDBJ databases">
        <title>Fjat-14210 dsm16467.</title>
        <authorList>
            <person name="Liu B."/>
            <person name="Wang J."/>
            <person name="Zhu Y."/>
            <person name="Liu G."/>
            <person name="Chen Q."/>
            <person name="Chen Z."/>
            <person name="Lan J."/>
            <person name="Che J."/>
            <person name="Ge C."/>
            <person name="Shi H."/>
            <person name="Pan Z."/>
            <person name="Liu X."/>
        </authorList>
    </citation>
    <scope>NUCLEOTIDE SEQUENCE [LARGE SCALE GENOMIC DNA]</scope>
    <source>
        <strain evidence="9">DSM 16467</strain>
    </source>
</reference>
<name>A0A0M0L942_9BACI</name>
<dbReference type="PRINTS" id="PR00990">
    <property type="entry name" value="RIBOKINASE"/>
</dbReference>
<dbReference type="PROSITE" id="PS00584">
    <property type="entry name" value="PFKB_KINASES_2"/>
    <property type="match status" value="1"/>
</dbReference>
<dbReference type="STRING" id="284581.AMD01_05775"/>
<dbReference type="CDD" id="cd01167">
    <property type="entry name" value="bac_FRK"/>
    <property type="match status" value="1"/>
</dbReference>
<organism evidence="8 9">
    <name type="scientific">Priestia koreensis</name>
    <dbReference type="NCBI Taxonomy" id="284581"/>
    <lineage>
        <taxon>Bacteria</taxon>
        <taxon>Bacillati</taxon>
        <taxon>Bacillota</taxon>
        <taxon>Bacilli</taxon>
        <taxon>Bacillales</taxon>
        <taxon>Bacillaceae</taxon>
        <taxon>Priestia</taxon>
    </lineage>
</organism>
<dbReference type="InterPro" id="IPR002139">
    <property type="entry name" value="Ribo/fructo_kinase"/>
</dbReference>
<keyword evidence="5" id="KW-0067">ATP-binding</keyword>
<evidence type="ECO:0000256" key="6">
    <source>
        <dbReference type="RuleBase" id="RU003704"/>
    </source>
</evidence>
<dbReference type="RefSeq" id="WP_053400454.1">
    <property type="nucleotide sequence ID" value="NZ_LILC01000007.1"/>
</dbReference>
<dbReference type="Proteomes" id="UP000037558">
    <property type="component" value="Unassembled WGS sequence"/>
</dbReference>
<dbReference type="EMBL" id="LILC01000007">
    <property type="protein sequence ID" value="KOO47549.1"/>
    <property type="molecule type" value="Genomic_DNA"/>
</dbReference>
<dbReference type="InterPro" id="IPR011611">
    <property type="entry name" value="PfkB_dom"/>
</dbReference>
<dbReference type="GO" id="GO:0008865">
    <property type="term" value="F:fructokinase activity"/>
    <property type="evidence" value="ECO:0007669"/>
    <property type="project" value="UniProtKB-ARBA"/>
</dbReference>
<evidence type="ECO:0000259" key="7">
    <source>
        <dbReference type="Pfam" id="PF00294"/>
    </source>
</evidence>
<protein>
    <submittedName>
        <fullName evidence="8">Fructokinase</fullName>
    </submittedName>
</protein>
<keyword evidence="4 6" id="KW-0418">Kinase</keyword>
<dbReference type="GO" id="GO:0006000">
    <property type="term" value="P:fructose metabolic process"/>
    <property type="evidence" value="ECO:0007669"/>
    <property type="project" value="UniProtKB-ARBA"/>
</dbReference>